<sequence length="57" mass="6330">MNIQTTKPPCLQATLSLGANLSTWMTLKLQDVQVLSRAFENAGWVESERPGRDGLKK</sequence>
<dbReference type="PATRIC" id="fig|991778.3.peg.5265"/>
<protein>
    <submittedName>
        <fullName evidence="1">Uncharacterized protein</fullName>
    </submittedName>
</protein>
<dbReference type="AlphaFoldDB" id="F2AZ18"/>
<reference evidence="1 2" key="1">
    <citation type="journal article" date="2013" name="Mar. Genomics">
        <title>Expression of sulfatases in Rhodopirellula baltica and the diversity of sulfatases in the genus Rhodopirellula.</title>
        <authorList>
            <person name="Wegner C.E."/>
            <person name="Richter-Heitmann T."/>
            <person name="Klindworth A."/>
            <person name="Klockow C."/>
            <person name="Richter M."/>
            <person name="Achstetter T."/>
            <person name="Glockner F.O."/>
            <person name="Harder J."/>
        </authorList>
    </citation>
    <scope>NUCLEOTIDE SEQUENCE [LARGE SCALE GENOMIC DNA]</scope>
    <source>
        <strain evidence="1 2">WH47</strain>
    </source>
</reference>
<evidence type="ECO:0000313" key="1">
    <source>
        <dbReference type="EMBL" id="EGF25046.1"/>
    </source>
</evidence>
<dbReference type="EMBL" id="AFAR01000254">
    <property type="protein sequence ID" value="EGF25046.1"/>
    <property type="molecule type" value="Genomic_DNA"/>
</dbReference>
<organism evidence="1 2">
    <name type="scientific">Rhodopirellula baltica WH47</name>
    <dbReference type="NCBI Taxonomy" id="991778"/>
    <lineage>
        <taxon>Bacteria</taxon>
        <taxon>Pseudomonadati</taxon>
        <taxon>Planctomycetota</taxon>
        <taxon>Planctomycetia</taxon>
        <taxon>Pirellulales</taxon>
        <taxon>Pirellulaceae</taxon>
        <taxon>Rhodopirellula</taxon>
    </lineage>
</organism>
<comment type="caution">
    <text evidence="1">The sequence shown here is derived from an EMBL/GenBank/DDBJ whole genome shotgun (WGS) entry which is preliminary data.</text>
</comment>
<evidence type="ECO:0000313" key="2">
    <source>
        <dbReference type="Proteomes" id="UP000006222"/>
    </source>
</evidence>
<proteinExistence type="predicted"/>
<dbReference type="Proteomes" id="UP000006222">
    <property type="component" value="Unassembled WGS sequence"/>
</dbReference>
<gene>
    <name evidence="1" type="ORF">RBWH47_02275</name>
</gene>
<accession>F2AZ18</accession>
<name>F2AZ18_RHOBT</name>